<evidence type="ECO:0000256" key="4">
    <source>
        <dbReference type="ARBA" id="ARBA00022837"/>
    </source>
</evidence>
<dbReference type="PROSITE" id="PS00303">
    <property type="entry name" value="S100_CABP"/>
    <property type="match status" value="1"/>
</dbReference>
<feature type="domain" description="EF-hand" evidence="5">
    <location>
        <begin position="53"/>
        <end position="81"/>
    </location>
</feature>
<dbReference type="GO" id="GO:0005737">
    <property type="term" value="C:cytoplasm"/>
    <property type="evidence" value="ECO:0000318"/>
    <property type="project" value="GO_Central"/>
</dbReference>
<keyword evidence="2" id="KW-0479">Metal-binding</keyword>
<organism evidence="7 8">
    <name type="scientific">Xenopus laevis</name>
    <name type="common">African clawed frog</name>
    <dbReference type="NCBI Taxonomy" id="8355"/>
    <lineage>
        <taxon>Eukaryota</taxon>
        <taxon>Metazoa</taxon>
        <taxon>Chordata</taxon>
        <taxon>Craniata</taxon>
        <taxon>Vertebrata</taxon>
        <taxon>Euteleostomi</taxon>
        <taxon>Amphibia</taxon>
        <taxon>Batrachia</taxon>
        <taxon>Anura</taxon>
        <taxon>Pipoidea</taxon>
        <taxon>Pipidae</taxon>
        <taxon>Xenopodinae</taxon>
        <taxon>Xenopus</taxon>
        <taxon>Xenopus</taxon>
    </lineage>
</organism>
<dbReference type="GO" id="GO:0005509">
    <property type="term" value="F:calcium ion binding"/>
    <property type="evidence" value="ECO:0000318"/>
    <property type="project" value="GO_Central"/>
</dbReference>
<dbReference type="InterPro" id="IPR034325">
    <property type="entry name" value="S-100_dom"/>
</dbReference>
<evidence type="ECO:0000313" key="9">
    <source>
        <dbReference type="Xenbase" id="XB-GENE-17337151"/>
    </source>
</evidence>
<dbReference type="PANTHER" id="PTHR11639">
    <property type="entry name" value="S100 CALCIUM-BINDING PROTEIN"/>
    <property type="match status" value="1"/>
</dbReference>
<dbReference type="GO" id="GO:0070062">
    <property type="term" value="C:extracellular exosome"/>
    <property type="evidence" value="ECO:0007669"/>
    <property type="project" value="TreeGrafter"/>
</dbReference>
<dbReference type="InterPro" id="IPR001751">
    <property type="entry name" value="S100/CaBP7/8-like_CS"/>
</dbReference>
<dbReference type="Pfam" id="PF01023">
    <property type="entry name" value="S_100"/>
    <property type="match status" value="1"/>
</dbReference>
<dbReference type="Proteomes" id="UP000186698">
    <property type="component" value="Chromosome 1L"/>
</dbReference>
<evidence type="ECO:0000313" key="8">
    <source>
        <dbReference type="RefSeq" id="XP_018081132.1"/>
    </source>
</evidence>
<dbReference type="InterPro" id="IPR013787">
    <property type="entry name" value="S100_Ca-bd_sub"/>
</dbReference>
<dbReference type="AGR" id="Xenbase:XB-GENE-17337151"/>
<dbReference type="InterPro" id="IPR011992">
    <property type="entry name" value="EF-hand-dom_pair"/>
</dbReference>
<dbReference type="RefSeq" id="XP_018081132.1">
    <property type="nucleotide sequence ID" value="XM_018225643.2"/>
</dbReference>
<reference evidence="8" key="1">
    <citation type="submission" date="2025-08" db="UniProtKB">
        <authorList>
            <consortium name="RefSeq"/>
        </authorList>
    </citation>
    <scope>IDENTIFICATION</scope>
    <source>
        <strain evidence="8">J_2021</strain>
        <tissue evidence="8">Erythrocytes</tissue>
    </source>
</reference>
<dbReference type="SMART" id="SM01394">
    <property type="entry name" value="S_100"/>
    <property type="match status" value="1"/>
</dbReference>
<feature type="domain" description="S100/CaBP-9k-type calcium binding subdomain" evidence="6">
    <location>
        <begin position="4"/>
        <end position="46"/>
    </location>
</feature>
<keyword evidence="3" id="KW-0677">Repeat</keyword>
<dbReference type="GO" id="GO:0043542">
    <property type="term" value="P:endothelial cell migration"/>
    <property type="evidence" value="ECO:0000318"/>
    <property type="project" value="GO_Central"/>
</dbReference>
<dbReference type="Gene3D" id="1.10.238.10">
    <property type="entry name" value="EF-hand"/>
    <property type="match status" value="1"/>
</dbReference>
<dbReference type="InterPro" id="IPR002048">
    <property type="entry name" value="EF_hand_dom"/>
</dbReference>
<dbReference type="CTD" id="108696356"/>
<dbReference type="GeneID" id="108696356"/>
<evidence type="ECO:0000256" key="2">
    <source>
        <dbReference type="ARBA" id="ARBA00022723"/>
    </source>
</evidence>
<evidence type="ECO:0000313" key="7">
    <source>
        <dbReference type="Proteomes" id="UP000186698"/>
    </source>
</evidence>
<protein>
    <submittedName>
        <fullName evidence="8">Protein S100-P</fullName>
    </submittedName>
</protein>
<keyword evidence="4" id="KW-0106">Calcium</keyword>
<dbReference type="STRING" id="8355.A0A1L8HT74"/>
<accession>A0A1L8HT74</accession>
<comment type="similarity">
    <text evidence="1">Belongs to the S-100 family.</text>
</comment>
<dbReference type="SMART" id="SM00054">
    <property type="entry name" value="EFh"/>
    <property type="match status" value="1"/>
</dbReference>
<dbReference type="OMA" id="TCACHNR"/>
<dbReference type="KEGG" id="xla:108696356"/>
<evidence type="ECO:0000259" key="5">
    <source>
        <dbReference type="SMART" id="SM00054"/>
    </source>
</evidence>
<proteinExistence type="inferred from homology"/>
<dbReference type="GO" id="GO:0048306">
    <property type="term" value="F:calcium-dependent protein binding"/>
    <property type="evidence" value="ECO:0000318"/>
    <property type="project" value="GO_Central"/>
</dbReference>
<name>A0A1L8HT74_XENLA</name>
<dbReference type="GO" id="GO:0046914">
    <property type="term" value="F:transition metal ion binding"/>
    <property type="evidence" value="ECO:0007669"/>
    <property type="project" value="InterPro"/>
</dbReference>
<dbReference type="OrthoDB" id="26525at2759"/>
<evidence type="ECO:0000256" key="1">
    <source>
        <dbReference type="ARBA" id="ARBA00007323"/>
    </source>
</evidence>
<evidence type="ECO:0000259" key="6">
    <source>
        <dbReference type="SMART" id="SM01394"/>
    </source>
</evidence>
<dbReference type="Xenbase" id="XB-GENE-17337151">
    <property type="gene designation" value="s100p.L"/>
</dbReference>
<dbReference type="SUPFAM" id="SSF47473">
    <property type="entry name" value="EF-hand"/>
    <property type="match status" value="1"/>
</dbReference>
<evidence type="ECO:0000256" key="3">
    <source>
        <dbReference type="ARBA" id="ARBA00022737"/>
    </source>
</evidence>
<gene>
    <name evidence="8 9" type="primary">s100p.L</name>
</gene>
<dbReference type="AlphaFoldDB" id="A0A1L8HT74"/>
<dbReference type="PANTHER" id="PTHR11639:SF134">
    <property type="entry name" value="PROTEIN S100-A1-RELATED"/>
    <property type="match status" value="1"/>
</dbReference>
<dbReference type="Bgee" id="108696356">
    <property type="expression patterns" value="Expressed in stomach and 11 other cell types or tissues"/>
</dbReference>
<sequence length="96" mass="10920">MSELETAIAMIIDVFDRYASTEGNKLTLTKGEMKTLLEKELPEILVNAKEKDTCEKLMKDLDENGDSEVDFNEFIIFVAAITCLGHRKFSDMKPKE</sequence>
<dbReference type="CDD" id="cd00213">
    <property type="entry name" value="S-100"/>
    <property type="match status" value="1"/>
</dbReference>
<keyword evidence="7" id="KW-1185">Reference proteome</keyword>
<dbReference type="PaxDb" id="8355-A0A1L8HT74"/>